<keyword evidence="1" id="KW-0472">Membrane</keyword>
<feature type="transmembrane region" description="Helical" evidence="1">
    <location>
        <begin position="292"/>
        <end position="311"/>
    </location>
</feature>
<feature type="transmembrane region" description="Helical" evidence="1">
    <location>
        <begin position="598"/>
        <end position="617"/>
    </location>
</feature>
<evidence type="ECO:0000313" key="2">
    <source>
        <dbReference type="EMBL" id="MBO3735301.1"/>
    </source>
</evidence>
<organism evidence="2 3">
    <name type="scientific">Glycomyces niveus</name>
    <dbReference type="NCBI Taxonomy" id="2820287"/>
    <lineage>
        <taxon>Bacteria</taxon>
        <taxon>Bacillati</taxon>
        <taxon>Actinomycetota</taxon>
        <taxon>Actinomycetes</taxon>
        <taxon>Glycomycetales</taxon>
        <taxon>Glycomycetaceae</taxon>
        <taxon>Glycomyces</taxon>
    </lineage>
</organism>
<gene>
    <name evidence="2" type="ORF">J5V16_20935</name>
</gene>
<protein>
    <recommendedName>
        <fullName evidence="4">Permease</fullName>
    </recommendedName>
</protein>
<comment type="caution">
    <text evidence="2">The sequence shown here is derived from an EMBL/GenBank/DDBJ whole genome shotgun (WGS) entry which is preliminary data.</text>
</comment>
<dbReference type="RefSeq" id="WP_208498925.1">
    <property type="nucleotide sequence ID" value="NZ_JAGFNP010000014.1"/>
</dbReference>
<feature type="transmembrane region" description="Helical" evidence="1">
    <location>
        <begin position="212"/>
        <end position="232"/>
    </location>
</feature>
<evidence type="ECO:0008006" key="4">
    <source>
        <dbReference type="Google" id="ProtNLM"/>
    </source>
</evidence>
<feature type="transmembrane region" description="Helical" evidence="1">
    <location>
        <begin position="238"/>
        <end position="271"/>
    </location>
</feature>
<keyword evidence="1" id="KW-1133">Transmembrane helix</keyword>
<proteinExistence type="predicted"/>
<sequence>MQKKIVAATMAALFALLGFMAVMVADFHDRSWPQGLGAQARIALDFDDAQLDRRAATDLVVSVGREHHLGLFKLAPDLDDHRREVFVAMDGAPAGEVAWFGDREPSPVLGVERLADSPPDGTYFVQDPAELDAAIAELTSQGVAVTRLDAAVLDTVLHLALETGFAAPVLAAALLVAALTVFWLASRARSRALRVLGGGSPLRIQAQDVGGYLLLLVGSAVLVAAVAGALVGVLRGGVYVPVFAAGLLLFEAVTLAVSAVVIVVTSCLAWPSADLFATRRPAATTLRGPARAVQAATLIALVACAGPAWTASSDAGQTARQLAAWNEFSDQVSLSFVIEDEHFDVIAPDLARMVAAAESEGAAAMSYTITEADWGGDFGPYSAVSIVNPNWVELVGGSVGPDALVDADSPSTTQMLERELGAQLDLWRRGTDTDGADVLEAVRLLAPAPGVQYPVAGGGSSGELLFRGDVLVLEAPAIGSVFDDDDIANLASTGNIVFTGADPTRERLDAAGLDEAGLASLGVPGELFPMYMAEEGIVQAQFAAYLARLLAVAVAALAVAFAVSAGVNAIVAALLNARRDFPMRLSGGTWERAARPRALRELLIGAPIVAVVLAFHLTDPLALAATAATGAAALAALYFGHGAAAAAVFSRTTRRRL</sequence>
<evidence type="ECO:0000256" key="1">
    <source>
        <dbReference type="SAM" id="Phobius"/>
    </source>
</evidence>
<keyword evidence="3" id="KW-1185">Reference proteome</keyword>
<dbReference type="EMBL" id="JAGFNP010000014">
    <property type="protein sequence ID" value="MBO3735301.1"/>
    <property type="molecule type" value="Genomic_DNA"/>
</dbReference>
<feature type="transmembrane region" description="Helical" evidence="1">
    <location>
        <begin position="623"/>
        <end position="649"/>
    </location>
</feature>
<keyword evidence="1" id="KW-0812">Transmembrane</keyword>
<reference evidence="2 3" key="1">
    <citation type="submission" date="2021-03" db="EMBL/GenBank/DDBJ databases">
        <title>Glycomyces sp. nov., a novel actinomycete isolated from soil.</title>
        <authorList>
            <person name="Yang X."/>
            <person name="Xu X."/>
        </authorList>
    </citation>
    <scope>NUCLEOTIDE SEQUENCE [LARGE SCALE GENOMIC DNA]</scope>
    <source>
        <strain evidence="2 3">NEAU-S30</strain>
    </source>
</reference>
<evidence type="ECO:0000313" key="3">
    <source>
        <dbReference type="Proteomes" id="UP000681341"/>
    </source>
</evidence>
<feature type="transmembrane region" description="Helical" evidence="1">
    <location>
        <begin position="165"/>
        <end position="185"/>
    </location>
</feature>
<dbReference type="Proteomes" id="UP000681341">
    <property type="component" value="Unassembled WGS sequence"/>
</dbReference>
<name>A0ABS3UAN7_9ACTN</name>
<feature type="transmembrane region" description="Helical" evidence="1">
    <location>
        <begin position="549"/>
        <end position="577"/>
    </location>
</feature>
<accession>A0ABS3UAN7</accession>